<dbReference type="InterPro" id="IPR036396">
    <property type="entry name" value="Cyt_P450_sf"/>
</dbReference>
<dbReference type="Gene3D" id="1.10.630.10">
    <property type="entry name" value="Cytochrome P450"/>
    <property type="match status" value="1"/>
</dbReference>
<dbReference type="PROSITE" id="PS00086">
    <property type="entry name" value="CYTOCHROME_P450"/>
    <property type="match status" value="1"/>
</dbReference>
<evidence type="ECO:0000256" key="1">
    <source>
        <dbReference type="ARBA" id="ARBA00010617"/>
    </source>
</evidence>
<dbReference type="PANTHER" id="PTHR46696">
    <property type="entry name" value="P450, PUTATIVE (EUROFUNG)-RELATED"/>
    <property type="match status" value="1"/>
</dbReference>
<keyword evidence="2" id="KW-0560">Oxidoreductase</keyword>
<keyword evidence="2" id="KW-0479">Metal-binding</keyword>
<evidence type="ECO:0000313" key="3">
    <source>
        <dbReference type="EMBL" id="GLF95130.1"/>
    </source>
</evidence>
<protein>
    <submittedName>
        <fullName evidence="3">Cytochrome P450</fullName>
    </submittedName>
</protein>
<dbReference type="EMBL" id="BSBI01000004">
    <property type="protein sequence ID" value="GLF95130.1"/>
    <property type="molecule type" value="Genomic_DNA"/>
</dbReference>
<dbReference type="PRINTS" id="PR00385">
    <property type="entry name" value="P450"/>
</dbReference>
<keyword evidence="2" id="KW-0503">Monooxygenase</keyword>
<reference evidence="3 4" key="1">
    <citation type="submission" date="2022-10" db="EMBL/GenBank/DDBJ databases">
        <title>Draft genome sequence of Streptomyces sp. YSPA8.</title>
        <authorList>
            <person name="Moriuchi R."/>
            <person name="Dohra H."/>
            <person name="Yamamura H."/>
            <person name="Kodani S."/>
        </authorList>
    </citation>
    <scope>NUCLEOTIDE SEQUENCE [LARGE SCALE GENOMIC DNA]</scope>
    <source>
        <strain evidence="3 4">YSPA8</strain>
    </source>
</reference>
<dbReference type="PRINTS" id="PR00359">
    <property type="entry name" value="BP450"/>
</dbReference>
<comment type="similarity">
    <text evidence="1 2">Belongs to the cytochrome P450 family.</text>
</comment>
<keyword evidence="4" id="KW-1185">Reference proteome</keyword>
<dbReference type="PANTHER" id="PTHR46696:SF1">
    <property type="entry name" value="CYTOCHROME P450 YJIB-RELATED"/>
    <property type="match status" value="1"/>
</dbReference>
<comment type="caution">
    <text evidence="3">The sequence shown here is derived from an EMBL/GenBank/DDBJ whole genome shotgun (WGS) entry which is preliminary data.</text>
</comment>
<dbReference type="RefSeq" id="WP_323447198.1">
    <property type="nucleotide sequence ID" value="NZ_BSBI01000004.1"/>
</dbReference>
<name>A0ABQ5NXN3_9ACTN</name>
<accession>A0ABQ5NXN3</accession>
<keyword evidence="2" id="KW-0408">Iron</keyword>
<gene>
    <name evidence="3" type="ORF">SYYSPA8_12555</name>
</gene>
<dbReference type="InterPro" id="IPR017972">
    <property type="entry name" value="Cyt_P450_CS"/>
</dbReference>
<dbReference type="Pfam" id="PF00067">
    <property type="entry name" value="p450"/>
    <property type="match status" value="1"/>
</dbReference>
<organism evidence="3 4">
    <name type="scientific">Streptomyces yaizuensis</name>
    <dbReference type="NCBI Taxonomy" id="2989713"/>
    <lineage>
        <taxon>Bacteria</taxon>
        <taxon>Bacillati</taxon>
        <taxon>Actinomycetota</taxon>
        <taxon>Actinomycetes</taxon>
        <taxon>Kitasatosporales</taxon>
        <taxon>Streptomycetaceae</taxon>
        <taxon>Streptomyces</taxon>
    </lineage>
</organism>
<keyword evidence="2" id="KW-0349">Heme</keyword>
<dbReference type="InterPro" id="IPR002397">
    <property type="entry name" value="Cyt_P450_B"/>
</dbReference>
<evidence type="ECO:0000313" key="4">
    <source>
        <dbReference type="Proteomes" id="UP001291653"/>
    </source>
</evidence>
<dbReference type="InterPro" id="IPR001128">
    <property type="entry name" value="Cyt_P450"/>
</dbReference>
<proteinExistence type="inferred from homology"/>
<dbReference type="SUPFAM" id="SSF48264">
    <property type="entry name" value="Cytochrome P450"/>
    <property type="match status" value="1"/>
</dbReference>
<evidence type="ECO:0000256" key="2">
    <source>
        <dbReference type="RuleBase" id="RU000461"/>
    </source>
</evidence>
<dbReference type="Proteomes" id="UP001291653">
    <property type="component" value="Unassembled WGS sequence"/>
</dbReference>
<sequence length="377" mass="41875">MVLPSGLNAWLVTDYALARELSVDPRLTMDIRRLTRLPDGLGHDRCPLGRPALHRRHWLNTDGTEHRALRKLIAPVFTEHSLASQQAMTETVVEQALNDIATRDRVDLITHYARRVAVAVMDHLLGVPAALRERHPEAAPEVALLGEPLGEQRRAARGERTQIMQELIDLRRADPGDDIVSHLLRSRAHRDDLTLFTIHGMLCLLFTAGVENTTTLIAHGAALLLRSPDARRALLSSEETARGVVEELLRHHPLTTGTWHFSTASIPAGTATIPADSCVLFCLPSANRDPDVFPDPDRLDPRRTNAGAHLSFGHGRHYCPGAPLARLEGRIALRSLLHRFPSLRLATPPEHLTWQGIHLNRRYATLPVLPGPERKSP</sequence>